<feature type="non-terminal residue" evidence="1">
    <location>
        <position position="1"/>
    </location>
</feature>
<dbReference type="AlphaFoldDB" id="A0A061R354"/>
<name>A0A061R354_9CHLO</name>
<accession>A0A061R354</accession>
<reference evidence="1" key="1">
    <citation type="submission" date="2014-05" db="EMBL/GenBank/DDBJ databases">
        <title>The transcriptome of the halophilic microalga Tetraselmis sp. GSL018 isolated from the Great Salt Lake, Utah.</title>
        <authorList>
            <person name="Jinkerson R.E."/>
            <person name="D'Adamo S."/>
            <person name="Posewitz M.C."/>
        </authorList>
    </citation>
    <scope>NUCLEOTIDE SEQUENCE</scope>
    <source>
        <strain evidence="1">GSL018</strain>
    </source>
</reference>
<evidence type="ECO:0000313" key="1">
    <source>
        <dbReference type="EMBL" id="JAC65144.1"/>
    </source>
</evidence>
<sequence length="78" mass="8144">DGPGARTWSCCCCCCCWDWEDVTGGIAVFSVWGRPLFSQPSPASSPRSVFLSSPACACACVCLGNSLGTHTHSLSLSL</sequence>
<organism evidence="1">
    <name type="scientific">Tetraselmis sp. GSL018</name>
    <dbReference type="NCBI Taxonomy" id="582737"/>
    <lineage>
        <taxon>Eukaryota</taxon>
        <taxon>Viridiplantae</taxon>
        <taxon>Chlorophyta</taxon>
        <taxon>core chlorophytes</taxon>
        <taxon>Chlorodendrophyceae</taxon>
        <taxon>Chlorodendrales</taxon>
        <taxon>Chlorodendraceae</taxon>
        <taxon>Tetraselmis</taxon>
    </lineage>
</organism>
<proteinExistence type="predicted"/>
<dbReference type="EMBL" id="GBEZ01021616">
    <property type="protein sequence ID" value="JAC65144.1"/>
    <property type="molecule type" value="Transcribed_RNA"/>
</dbReference>
<gene>
    <name evidence="1" type="ORF">TSPGSL018_16706</name>
</gene>
<protein>
    <submittedName>
        <fullName evidence="1">Uncharacterized protein</fullName>
    </submittedName>
</protein>
<feature type="non-terminal residue" evidence="1">
    <location>
        <position position="78"/>
    </location>
</feature>